<feature type="non-terminal residue" evidence="6">
    <location>
        <position position="230"/>
    </location>
</feature>
<keyword evidence="2" id="KW-0846">Cobalamin</keyword>
<evidence type="ECO:0000256" key="3">
    <source>
        <dbReference type="ARBA" id="ARBA00023002"/>
    </source>
</evidence>
<dbReference type="Pfam" id="PF02867">
    <property type="entry name" value="Ribonuc_red_lgC"/>
    <property type="match status" value="1"/>
</dbReference>
<evidence type="ECO:0000256" key="2">
    <source>
        <dbReference type="ARBA" id="ARBA00022628"/>
    </source>
</evidence>
<evidence type="ECO:0000259" key="5">
    <source>
        <dbReference type="Pfam" id="PF02867"/>
    </source>
</evidence>
<sequence length="230" mass="25873">MSLPEITLDPAHEAMDLFDQPITQDIWKAKYRDGDETDPLESHMRVCLGVYAGSDENDMNDAYQFMKAGIWVPAGRIHAGAGTEKQVTWNNCYVSGVIEDSMVSIGDRLKEAMLTMQQGGGIGMDFSTLRPNGAYLQRTGSIASGPLPFMDMWDSMCKTIMSAGWRRGAMMGTISDWHPFLPDFIEAKHKSGRWTNFNVSILISDAFMEAVRYDMDWELYFPCVPDKNID</sequence>
<organism evidence="6">
    <name type="scientific">marine sediment metagenome</name>
    <dbReference type="NCBI Taxonomy" id="412755"/>
    <lineage>
        <taxon>unclassified sequences</taxon>
        <taxon>metagenomes</taxon>
        <taxon>ecological metagenomes</taxon>
    </lineage>
</organism>
<dbReference type="PANTHER" id="PTHR43371">
    <property type="entry name" value="VITAMIN B12-DEPENDENT RIBONUCLEOTIDE REDUCTASE"/>
    <property type="match status" value="1"/>
</dbReference>
<evidence type="ECO:0000313" key="6">
    <source>
        <dbReference type="EMBL" id="KKL07672.1"/>
    </source>
</evidence>
<keyword evidence="3" id="KW-0560">Oxidoreductase</keyword>
<keyword evidence="4" id="KW-0170">Cobalt</keyword>
<reference evidence="6" key="1">
    <citation type="journal article" date="2015" name="Nature">
        <title>Complex archaea that bridge the gap between prokaryotes and eukaryotes.</title>
        <authorList>
            <person name="Spang A."/>
            <person name="Saw J.H."/>
            <person name="Jorgensen S.L."/>
            <person name="Zaremba-Niedzwiedzka K."/>
            <person name="Martijn J."/>
            <person name="Lind A.E."/>
            <person name="van Eijk R."/>
            <person name="Schleper C."/>
            <person name="Guy L."/>
            <person name="Ettema T.J."/>
        </authorList>
    </citation>
    <scope>NUCLEOTIDE SEQUENCE</scope>
</reference>
<evidence type="ECO:0000256" key="1">
    <source>
        <dbReference type="ARBA" id="ARBA00001922"/>
    </source>
</evidence>
<feature type="domain" description="Ribonucleotide reductase large subunit C-terminal" evidence="5">
    <location>
        <begin position="91"/>
        <end position="223"/>
    </location>
</feature>
<dbReference type="PANTHER" id="PTHR43371:SF1">
    <property type="entry name" value="RIBONUCLEOSIDE-DIPHOSPHATE REDUCTASE"/>
    <property type="match status" value="1"/>
</dbReference>
<gene>
    <name evidence="6" type="ORF">LCGC14_2583690</name>
</gene>
<name>A0A0F9B1M5_9ZZZZ</name>
<dbReference type="InterPro" id="IPR000788">
    <property type="entry name" value="RNR_lg_C"/>
</dbReference>
<dbReference type="Gene3D" id="3.20.70.20">
    <property type="match status" value="1"/>
</dbReference>
<comment type="cofactor">
    <cofactor evidence="1">
        <name>adenosylcob(III)alamin</name>
        <dbReference type="ChEBI" id="CHEBI:18408"/>
    </cofactor>
</comment>
<protein>
    <recommendedName>
        <fullName evidence="5">Ribonucleotide reductase large subunit C-terminal domain-containing protein</fullName>
    </recommendedName>
</protein>
<dbReference type="InterPro" id="IPR050862">
    <property type="entry name" value="RdRp_reductase_class-2"/>
</dbReference>
<proteinExistence type="predicted"/>
<dbReference type="GO" id="GO:0031419">
    <property type="term" value="F:cobalamin binding"/>
    <property type="evidence" value="ECO:0007669"/>
    <property type="project" value="UniProtKB-KW"/>
</dbReference>
<accession>A0A0F9B1M5</accession>
<dbReference type="AlphaFoldDB" id="A0A0F9B1M5"/>
<comment type="caution">
    <text evidence="6">The sequence shown here is derived from an EMBL/GenBank/DDBJ whole genome shotgun (WGS) entry which is preliminary data.</text>
</comment>
<dbReference type="GO" id="GO:0004748">
    <property type="term" value="F:ribonucleoside-diphosphate reductase activity, thioredoxin disulfide as acceptor"/>
    <property type="evidence" value="ECO:0007669"/>
    <property type="project" value="TreeGrafter"/>
</dbReference>
<dbReference type="SUPFAM" id="SSF51998">
    <property type="entry name" value="PFL-like glycyl radical enzymes"/>
    <property type="match status" value="1"/>
</dbReference>
<dbReference type="EMBL" id="LAZR01043193">
    <property type="protein sequence ID" value="KKL07672.1"/>
    <property type="molecule type" value="Genomic_DNA"/>
</dbReference>
<evidence type="ECO:0000256" key="4">
    <source>
        <dbReference type="ARBA" id="ARBA00023285"/>
    </source>
</evidence>